<feature type="compositionally biased region" description="Basic and acidic residues" evidence="1">
    <location>
        <begin position="556"/>
        <end position="566"/>
    </location>
</feature>
<feature type="compositionally biased region" description="Low complexity" evidence="1">
    <location>
        <begin position="567"/>
        <end position="583"/>
    </location>
</feature>
<evidence type="ECO:0000313" key="2">
    <source>
        <dbReference type="Proteomes" id="UP000887565"/>
    </source>
</evidence>
<evidence type="ECO:0000256" key="1">
    <source>
        <dbReference type="SAM" id="MobiDB-lite"/>
    </source>
</evidence>
<organism evidence="2 3">
    <name type="scientific">Romanomermis culicivorax</name>
    <name type="common">Nematode worm</name>
    <dbReference type="NCBI Taxonomy" id="13658"/>
    <lineage>
        <taxon>Eukaryota</taxon>
        <taxon>Metazoa</taxon>
        <taxon>Ecdysozoa</taxon>
        <taxon>Nematoda</taxon>
        <taxon>Enoplea</taxon>
        <taxon>Dorylaimia</taxon>
        <taxon>Mermithida</taxon>
        <taxon>Mermithoidea</taxon>
        <taxon>Mermithidae</taxon>
        <taxon>Romanomermis</taxon>
    </lineage>
</organism>
<feature type="compositionally biased region" description="Polar residues" evidence="1">
    <location>
        <begin position="452"/>
        <end position="461"/>
    </location>
</feature>
<keyword evidence="2" id="KW-1185">Reference proteome</keyword>
<feature type="compositionally biased region" description="Basic and acidic residues" evidence="1">
    <location>
        <begin position="603"/>
        <end position="621"/>
    </location>
</feature>
<sequence>MRLAAAANAAVDVRSVPPPLFYSTPNQNPPPPSFSPIPSDKLAPSHSSSTAASVAAKKNPLFQLMTSETTAATWGSLTASPTGTAGGVNLSASQTLPSNLSALSVQQYANPMSSQQRQQTFLMSQSFGAADLLLSPSNIPNQQPMSSSWHEGFSPKQLNPNSLSQSLENQSVTSLRSQLDQAQKQAQVSIAHVYLLRDQLASETVARIESQTRTQQLMQANKELVDQVQTLVSRLQNLEARLSVDSAIASPQPFASPLSPKYSSPSRNARSPSPRHSGAKSSPAAYLQPETSRLLEVPPSASFYGESGGADNNTTSTATATRQSRMSHASSRVASPTSKKAAIVEGSGGGVEGKVRSSATLMNKQMMKMMKKQMSLDVQSAPHRNNRKIADKKGRSILGRSFELERIQLEEMQIESEEEPSDSEYRVKESKALESKSRRQNLSSNRHRSATSKENSYQQDVIRQHERLHRSSKKKSSGLGLIAETYSDSQSSSTDVIDLPLNPPYSADRNIKNRKKLSRPASVQSIERFPGKNPITQEYGNDILVRSNKMPQQNHVDNKQEDELHESALSSSSEEQITITSPSKSRSNCFGRQSGTLSKYTNHKQEHKEDDSSEKDFRIYDKQLQQQNTQSRKITASGKGHNFILSGPNR</sequence>
<accession>A0A915L9K7</accession>
<feature type="compositionally biased region" description="Polar residues" evidence="1">
    <location>
        <begin position="156"/>
        <end position="169"/>
    </location>
</feature>
<dbReference type="Proteomes" id="UP000887565">
    <property type="component" value="Unplaced"/>
</dbReference>
<feature type="region of interest" description="Disordered" evidence="1">
    <location>
        <begin position="250"/>
        <end position="351"/>
    </location>
</feature>
<feature type="compositionally biased region" description="Polar residues" evidence="1">
    <location>
        <begin position="486"/>
        <end position="495"/>
    </location>
</feature>
<feature type="compositionally biased region" description="Low complexity" evidence="1">
    <location>
        <begin position="36"/>
        <end position="51"/>
    </location>
</feature>
<feature type="compositionally biased region" description="Low complexity" evidence="1">
    <location>
        <begin position="263"/>
        <end position="276"/>
    </location>
</feature>
<dbReference type="AlphaFoldDB" id="A0A915L9K7"/>
<feature type="region of interest" description="Disordered" evidence="1">
    <location>
        <begin position="413"/>
        <end position="538"/>
    </location>
</feature>
<feature type="compositionally biased region" description="Polar residues" evidence="1">
    <location>
        <begin position="326"/>
        <end position="338"/>
    </location>
</feature>
<reference evidence="3" key="1">
    <citation type="submission" date="2022-11" db="UniProtKB">
        <authorList>
            <consortium name="WormBaseParasite"/>
        </authorList>
    </citation>
    <scope>IDENTIFICATION</scope>
</reference>
<feature type="compositionally biased region" description="Low complexity" evidence="1">
    <location>
        <begin position="312"/>
        <end position="324"/>
    </location>
</feature>
<feature type="compositionally biased region" description="Polar residues" evidence="1">
    <location>
        <begin position="623"/>
        <end position="634"/>
    </location>
</feature>
<feature type="compositionally biased region" description="Basic residues" evidence="1">
    <location>
        <begin position="466"/>
        <end position="476"/>
    </location>
</feature>
<dbReference type="WBParaSite" id="nRc.2.0.1.t47507-RA">
    <property type="protein sequence ID" value="nRc.2.0.1.t47507-RA"/>
    <property type="gene ID" value="nRc.2.0.1.g47507"/>
</dbReference>
<evidence type="ECO:0000313" key="3">
    <source>
        <dbReference type="WBParaSite" id="nRc.2.0.1.t47507-RA"/>
    </source>
</evidence>
<feature type="compositionally biased region" description="Acidic residues" evidence="1">
    <location>
        <begin position="413"/>
        <end position="422"/>
    </location>
</feature>
<feature type="compositionally biased region" description="Polar residues" evidence="1">
    <location>
        <begin position="584"/>
        <end position="600"/>
    </location>
</feature>
<proteinExistence type="predicted"/>
<feature type="compositionally biased region" description="Basic and acidic residues" evidence="1">
    <location>
        <begin position="423"/>
        <end position="437"/>
    </location>
</feature>
<name>A0A915L9K7_ROMCU</name>
<feature type="region of interest" description="Disordered" evidence="1">
    <location>
        <begin position="16"/>
        <end position="51"/>
    </location>
</feature>
<feature type="region of interest" description="Disordered" evidence="1">
    <location>
        <begin position="552"/>
        <end position="650"/>
    </location>
</feature>
<feature type="region of interest" description="Disordered" evidence="1">
    <location>
        <begin position="134"/>
        <end position="169"/>
    </location>
</feature>
<feature type="compositionally biased region" description="Polar residues" evidence="1">
    <location>
        <begin position="135"/>
        <end position="149"/>
    </location>
</feature>
<protein>
    <submittedName>
        <fullName evidence="3">Uncharacterized protein</fullName>
    </submittedName>
</protein>